<dbReference type="GO" id="GO:0005763">
    <property type="term" value="C:mitochondrial small ribosomal subunit"/>
    <property type="evidence" value="ECO:0007669"/>
    <property type="project" value="TreeGrafter"/>
</dbReference>
<comment type="similarity">
    <text evidence="1">Belongs to the bacterial ribosomal protein bS21 family.</text>
</comment>
<proteinExistence type="inferred from homology"/>
<dbReference type="Pfam" id="PF01165">
    <property type="entry name" value="Ribosomal_S21"/>
    <property type="match status" value="1"/>
</dbReference>
<dbReference type="AlphaFoldDB" id="A0AAD6HVE8"/>
<evidence type="ECO:0000256" key="2">
    <source>
        <dbReference type="ARBA" id="ARBA00022980"/>
    </source>
</evidence>
<dbReference type="EMBL" id="JAQJAN010000002">
    <property type="protein sequence ID" value="KAJ5738921.1"/>
    <property type="molecule type" value="Genomic_DNA"/>
</dbReference>
<dbReference type="GO" id="GO:0070124">
    <property type="term" value="P:mitochondrial translational initiation"/>
    <property type="evidence" value="ECO:0007669"/>
    <property type="project" value="TreeGrafter"/>
</dbReference>
<protein>
    <recommendedName>
        <fullName evidence="7">Ribosomal protein S21</fullName>
    </recommendedName>
</protein>
<dbReference type="GO" id="GO:0003735">
    <property type="term" value="F:structural constituent of ribosome"/>
    <property type="evidence" value="ECO:0007669"/>
    <property type="project" value="InterPro"/>
</dbReference>
<evidence type="ECO:0000256" key="4">
    <source>
        <dbReference type="SAM" id="MobiDB-lite"/>
    </source>
</evidence>
<evidence type="ECO:0000256" key="1">
    <source>
        <dbReference type="ARBA" id="ARBA00006640"/>
    </source>
</evidence>
<evidence type="ECO:0000313" key="6">
    <source>
        <dbReference type="Proteomes" id="UP001215712"/>
    </source>
</evidence>
<feature type="region of interest" description="Disordered" evidence="4">
    <location>
        <begin position="38"/>
        <end position="78"/>
    </location>
</feature>
<sequence>MEFRALARGLRARPTPWLLNTPRIMQQQPILLSTLRFNSSASSPQPPTNSTPTQTTTEASSPSTESTPALEAATPKSATSDFDAILNKLDLGARPEPTDTARNYRNRHIADQISGTTFASAARDHAAVSLASRATELKLGPSLGRQVHVEPEKGVDIAAAIRLLESTCAQNRVKHTANEQRFHVRKGMVRKNLRRTRWRKLFKFSFNETVKKIQRMQAQGW</sequence>
<evidence type="ECO:0000313" key="5">
    <source>
        <dbReference type="EMBL" id="KAJ5738921.1"/>
    </source>
</evidence>
<dbReference type="InterPro" id="IPR001911">
    <property type="entry name" value="Ribosomal_bS21"/>
</dbReference>
<reference evidence="5" key="1">
    <citation type="journal article" date="2023" name="IMA Fungus">
        <title>Comparative genomic study of the Penicillium genus elucidates a diverse pangenome and 15 lateral gene transfer events.</title>
        <authorList>
            <person name="Petersen C."/>
            <person name="Sorensen T."/>
            <person name="Nielsen M.R."/>
            <person name="Sondergaard T.E."/>
            <person name="Sorensen J.L."/>
            <person name="Fitzpatrick D.A."/>
            <person name="Frisvad J.C."/>
            <person name="Nielsen K.L."/>
        </authorList>
    </citation>
    <scope>NUCLEOTIDE SEQUENCE</scope>
    <source>
        <strain evidence="5">IBT 17514</strain>
    </source>
</reference>
<evidence type="ECO:0008006" key="7">
    <source>
        <dbReference type="Google" id="ProtNLM"/>
    </source>
</evidence>
<gene>
    <name evidence="5" type="ORF">N7493_002076</name>
</gene>
<name>A0AAD6HVE8_9EURO</name>
<reference evidence="5" key="2">
    <citation type="submission" date="2023-01" db="EMBL/GenBank/DDBJ databases">
        <authorList>
            <person name="Petersen C."/>
        </authorList>
    </citation>
    <scope>NUCLEOTIDE SEQUENCE</scope>
    <source>
        <strain evidence="5">IBT 17514</strain>
    </source>
</reference>
<accession>A0AAD6HVE8</accession>
<dbReference type="Proteomes" id="UP001215712">
    <property type="component" value="Unassembled WGS sequence"/>
</dbReference>
<comment type="caution">
    <text evidence="5">The sequence shown here is derived from an EMBL/GenBank/DDBJ whole genome shotgun (WGS) entry which is preliminary data.</text>
</comment>
<keyword evidence="6" id="KW-1185">Reference proteome</keyword>
<keyword evidence="3" id="KW-0687">Ribonucleoprotein</keyword>
<dbReference type="InterPro" id="IPR052837">
    <property type="entry name" value="Mitoribosomal_bS21"/>
</dbReference>
<dbReference type="PANTHER" id="PTHR41237:SF1">
    <property type="entry name" value="SMALL RIBOSOMAL SUBUNIT PROTEIN BS21M"/>
    <property type="match status" value="1"/>
</dbReference>
<organism evidence="5 6">
    <name type="scientific">Penicillium malachiteum</name>
    <dbReference type="NCBI Taxonomy" id="1324776"/>
    <lineage>
        <taxon>Eukaryota</taxon>
        <taxon>Fungi</taxon>
        <taxon>Dikarya</taxon>
        <taxon>Ascomycota</taxon>
        <taxon>Pezizomycotina</taxon>
        <taxon>Eurotiomycetes</taxon>
        <taxon>Eurotiomycetidae</taxon>
        <taxon>Eurotiales</taxon>
        <taxon>Aspergillaceae</taxon>
        <taxon>Penicillium</taxon>
    </lineage>
</organism>
<feature type="compositionally biased region" description="Low complexity" evidence="4">
    <location>
        <begin position="50"/>
        <end position="68"/>
    </location>
</feature>
<keyword evidence="2" id="KW-0689">Ribosomal protein</keyword>
<evidence type="ECO:0000256" key="3">
    <source>
        <dbReference type="ARBA" id="ARBA00023274"/>
    </source>
</evidence>
<dbReference type="PANTHER" id="PTHR41237">
    <property type="entry name" value="37S RIBOSOMAL PROTEIN MRP21, MITOCHONDRIAL"/>
    <property type="match status" value="1"/>
</dbReference>